<dbReference type="Proteomes" id="UP000216074">
    <property type="component" value="Unassembled WGS sequence"/>
</dbReference>
<evidence type="ECO:0000256" key="1">
    <source>
        <dbReference type="ARBA" id="ARBA00009437"/>
    </source>
</evidence>
<dbReference type="GO" id="GO:0003677">
    <property type="term" value="F:DNA binding"/>
    <property type="evidence" value="ECO:0007669"/>
    <property type="project" value="UniProtKB-KW"/>
</dbReference>
<reference evidence="6 7" key="1">
    <citation type="journal article" date="2017" name="BMC Genomics">
        <title>Comparative genomic and phylogenomic analyses of the Bifidobacteriaceae family.</title>
        <authorList>
            <person name="Lugli G.A."/>
            <person name="Milani C."/>
            <person name="Turroni F."/>
            <person name="Duranti S."/>
            <person name="Mancabelli L."/>
            <person name="Mangifesta M."/>
            <person name="Ferrario C."/>
            <person name="Modesto M."/>
            <person name="Mattarelli P."/>
            <person name="Jiri K."/>
            <person name="van Sinderen D."/>
            <person name="Ventura M."/>
        </authorList>
    </citation>
    <scope>NUCLEOTIDE SEQUENCE [LARGE SCALE GENOMIC DNA]</scope>
    <source>
        <strain evidence="6 7">DSM 100202</strain>
    </source>
</reference>
<evidence type="ECO:0000256" key="4">
    <source>
        <dbReference type="ARBA" id="ARBA00023163"/>
    </source>
</evidence>
<dbReference type="PROSITE" id="PS50931">
    <property type="entry name" value="HTH_LYSR"/>
    <property type="match status" value="1"/>
</dbReference>
<keyword evidence="3" id="KW-0238">DNA-binding</keyword>
<dbReference type="SUPFAM" id="SSF53850">
    <property type="entry name" value="Periplasmic binding protein-like II"/>
    <property type="match status" value="1"/>
</dbReference>
<evidence type="ECO:0000313" key="7">
    <source>
        <dbReference type="Proteomes" id="UP000216074"/>
    </source>
</evidence>
<accession>A0A261G4R9</accession>
<keyword evidence="7" id="KW-1185">Reference proteome</keyword>
<proteinExistence type="inferred from homology"/>
<gene>
    <name evidence="6" type="ORF">BHAP_0282</name>
</gene>
<dbReference type="GO" id="GO:0032993">
    <property type="term" value="C:protein-DNA complex"/>
    <property type="evidence" value="ECO:0007669"/>
    <property type="project" value="TreeGrafter"/>
</dbReference>
<evidence type="ECO:0000256" key="3">
    <source>
        <dbReference type="ARBA" id="ARBA00023125"/>
    </source>
</evidence>
<dbReference type="Gene3D" id="3.40.190.290">
    <property type="match status" value="1"/>
</dbReference>
<dbReference type="FunFam" id="1.10.10.10:FF:000001">
    <property type="entry name" value="LysR family transcriptional regulator"/>
    <property type="match status" value="1"/>
</dbReference>
<dbReference type="Pfam" id="PF00126">
    <property type="entry name" value="HTH_1"/>
    <property type="match status" value="1"/>
</dbReference>
<dbReference type="OrthoDB" id="3181812at2"/>
<dbReference type="InterPro" id="IPR000847">
    <property type="entry name" value="LysR_HTH_N"/>
</dbReference>
<keyword evidence="4" id="KW-0804">Transcription</keyword>
<organism evidence="6 7">
    <name type="scientific">Bifidobacterium hapali</name>
    <dbReference type="NCBI Taxonomy" id="1630172"/>
    <lineage>
        <taxon>Bacteria</taxon>
        <taxon>Bacillati</taxon>
        <taxon>Actinomycetota</taxon>
        <taxon>Actinomycetes</taxon>
        <taxon>Bifidobacteriales</taxon>
        <taxon>Bifidobacteriaceae</taxon>
        <taxon>Bifidobacterium</taxon>
    </lineage>
</organism>
<dbReference type="EMBL" id="MWWY01000005">
    <property type="protein sequence ID" value="OZG66420.1"/>
    <property type="molecule type" value="Genomic_DNA"/>
</dbReference>
<dbReference type="GO" id="GO:0003700">
    <property type="term" value="F:DNA-binding transcription factor activity"/>
    <property type="evidence" value="ECO:0007669"/>
    <property type="project" value="InterPro"/>
</dbReference>
<protein>
    <submittedName>
        <fullName evidence="6">LysR family transcriptional regulator</fullName>
    </submittedName>
</protein>
<feature type="domain" description="HTH lysR-type" evidence="5">
    <location>
        <begin position="1"/>
        <end position="58"/>
    </location>
</feature>
<dbReference type="InterPro" id="IPR036388">
    <property type="entry name" value="WH-like_DNA-bd_sf"/>
</dbReference>
<dbReference type="RefSeq" id="WP_094728882.1">
    <property type="nucleotide sequence ID" value="NZ_MWWY01000005.1"/>
</dbReference>
<comment type="similarity">
    <text evidence="1">Belongs to the LysR transcriptional regulatory family.</text>
</comment>
<keyword evidence="2" id="KW-0805">Transcription regulation</keyword>
<evidence type="ECO:0000259" key="5">
    <source>
        <dbReference type="PROSITE" id="PS50931"/>
    </source>
</evidence>
<dbReference type="SUPFAM" id="SSF46785">
    <property type="entry name" value="Winged helix' DNA-binding domain"/>
    <property type="match status" value="1"/>
</dbReference>
<evidence type="ECO:0000313" key="6">
    <source>
        <dbReference type="EMBL" id="OZG66420.1"/>
    </source>
</evidence>
<dbReference type="Gene3D" id="1.10.10.10">
    <property type="entry name" value="Winged helix-like DNA-binding domain superfamily/Winged helix DNA-binding domain"/>
    <property type="match status" value="1"/>
</dbReference>
<sequence>MYDRRLDAIIETANTGSFTQAGRRLHLSTPAIAQQITTFEHEYGLTLFDRSRAGVTLTAAGSQFVDDAQSIIRQSNEIIRRARQRSHPESIPVRLGISMLRPAKRILDLWQHGSQCRSQPSIRLELVQLPDDSTSIDDIIAHLGESVDVIATAFVPGHWQGICNTLSLSYEPLCLAVPRSNPLSHRATLTIDDLAGTRIRILPRGNGTDDIARDLLERNPSITLVNIEQYSLDVFNDCSETGDLLISKPMWRDVHPQLVNVPVDWPEPVGMWYGLMYPRSPVAQVAAFAERIAMLNQQFPANETV</sequence>
<dbReference type="PANTHER" id="PTHR30346">
    <property type="entry name" value="TRANSCRIPTIONAL DUAL REGULATOR HCAR-RELATED"/>
    <property type="match status" value="1"/>
</dbReference>
<evidence type="ECO:0000256" key="2">
    <source>
        <dbReference type="ARBA" id="ARBA00023015"/>
    </source>
</evidence>
<dbReference type="PANTHER" id="PTHR30346:SF28">
    <property type="entry name" value="HTH-TYPE TRANSCRIPTIONAL REGULATOR CYNR"/>
    <property type="match status" value="1"/>
</dbReference>
<name>A0A261G4R9_9BIFI</name>
<comment type="caution">
    <text evidence="6">The sequence shown here is derived from an EMBL/GenBank/DDBJ whole genome shotgun (WGS) entry which is preliminary data.</text>
</comment>
<dbReference type="InterPro" id="IPR036390">
    <property type="entry name" value="WH_DNA-bd_sf"/>
</dbReference>
<dbReference type="AlphaFoldDB" id="A0A261G4R9"/>